<dbReference type="PANTHER" id="PTHR30329">
    <property type="entry name" value="STATOR ELEMENT OF FLAGELLAR MOTOR COMPLEX"/>
    <property type="match status" value="1"/>
</dbReference>
<evidence type="ECO:0000256" key="4">
    <source>
        <dbReference type="PROSITE-ProRule" id="PRU00473"/>
    </source>
</evidence>
<feature type="domain" description="OmpA-like" evidence="5">
    <location>
        <begin position="548"/>
        <end position="665"/>
    </location>
</feature>
<dbReference type="PROSITE" id="PS51123">
    <property type="entry name" value="OMPA_2"/>
    <property type="match status" value="1"/>
</dbReference>
<keyword evidence="3" id="KW-0998">Cell outer membrane</keyword>
<dbReference type="Gene3D" id="3.30.1330.60">
    <property type="entry name" value="OmpA-like domain"/>
    <property type="match status" value="1"/>
</dbReference>
<reference evidence="6 7" key="1">
    <citation type="journal article" date="2013" name="Int. J. Syst. Evol. Microbiol.">
        <title>Marinoscillum luteum sp. nov., isolated from marine sediment.</title>
        <authorList>
            <person name="Cha I.T."/>
            <person name="Park S.J."/>
            <person name="Kim S.J."/>
            <person name="Kim J.G."/>
            <person name="Jung M.Y."/>
            <person name="Shin K.S."/>
            <person name="Kwon K.K."/>
            <person name="Yang S.H."/>
            <person name="Seo Y.S."/>
            <person name="Rhee S.K."/>
        </authorList>
    </citation>
    <scope>NUCLEOTIDE SEQUENCE [LARGE SCALE GENOMIC DNA]</scope>
    <source>
        <strain evidence="6 7">KCTC 23939</strain>
    </source>
</reference>
<dbReference type="SUPFAM" id="SSF82171">
    <property type="entry name" value="DPP6 N-terminal domain-like"/>
    <property type="match status" value="1"/>
</dbReference>
<dbReference type="SUPFAM" id="SSF48452">
    <property type="entry name" value="TPR-like"/>
    <property type="match status" value="1"/>
</dbReference>
<comment type="caution">
    <text evidence="6">The sequence shown here is derived from an EMBL/GenBank/DDBJ whole genome shotgun (WGS) entry which is preliminary data.</text>
</comment>
<dbReference type="PRINTS" id="PR01021">
    <property type="entry name" value="OMPADOMAIN"/>
</dbReference>
<dbReference type="SUPFAM" id="SSF103088">
    <property type="entry name" value="OmpA-like"/>
    <property type="match status" value="1"/>
</dbReference>
<dbReference type="CDD" id="cd07185">
    <property type="entry name" value="OmpA_C-like"/>
    <property type="match status" value="1"/>
</dbReference>
<evidence type="ECO:0000256" key="1">
    <source>
        <dbReference type="ARBA" id="ARBA00004442"/>
    </source>
</evidence>
<sequence length="665" mass="75614">MKPILTLSFICVMSILVTGQTITIRTERAADRAFEQFSYAKAADLYRETLKDTKDSLRLTLRIADCYRYLNLPDSVERYLRTVADQPHIPPIYHYYFAEALLSNNNYREAEYWYENYKNALSDDARTPLKLDALQHLSSFFTDSANYTIRRLDCNTPGLDFSPVMYGGGLLFVSSRTLDREWVKVDFNWDESRFLDLFYLDNTTGEITYFHESLKSKYHEGPADFYDGDTRIAFTRNNFSGKRIKRDDEGVTRLKIYFSTYNEQKQQWESITPYEHNSDSYSVGHPALNDEGSIMIFTSDMPGGAGETDLYISYKEEGKWMTPKNLGLSVNSEGREMFPTLVGQRLFFASDGMGGLGGLDIFSIDLSSDYEPTGEAVNVGYPINSSRDDFGLVANDDFSHGYFTSARIDSNRDDVYEFSFTRSEGERRGFVLDARTGQPIVQADVFLLDTVSQTEIYTRSDSDGAFEVPILPGLVWAVKSGKFGYLLSEEVLVGSDYKADVIIRLHQEPSVKMKFPIAIDALLRMYDSLANLPGADIGLNVHEDYMGMDFRVQPIYYDLDKYGLRPEAVTELDKLKGFLLDHPRVVVEMSSHTDSRAGDEYNLNLSQMRVNAAFDYLISQGVADKQLIPQGYGATRPVVDCTGRECSEAEHQMNRRTEFLIIGIE</sequence>
<dbReference type="InterPro" id="IPR011990">
    <property type="entry name" value="TPR-like_helical_dom_sf"/>
</dbReference>
<dbReference type="Gene3D" id="2.60.40.1120">
    <property type="entry name" value="Carboxypeptidase-like, regulatory domain"/>
    <property type="match status" value="1"/>
</dbReference>
<dbReference type="InterPro" id="IPR006665">
    <property type="entry name" value="OmpA-like"/>
</dbReference>
<dbReference type="InterPro" id="IPR006664">
    <property type="entry name" value="OMP_bac"/>
</dbReference>
<protein>
    <submittedName>
        <fullName evidence="6">OmpA family protein</fullName>
    </submittedName>
</protein>
<dbReference type="EMBL" id="JBIPKE010000005">
    <property type="protein sequence ID" value="MFH6981843.1"/>
    <property type="molecule type" value="Genomic_DNA"/>
</dbReference>
<evidence type="ECO:0000256" key="3">
    <source>
        <dbReference type="ARBA" id="ARBA00023237"/>
    </source>
</evidence>
<accession>A0ABW7N2D8</accession>
<dbReference type="SUPFAM" id="SSF49464">
    <property type="entry name" value="Carboxypeptidase regulatory domain-like"/>
    <property type="match status" value="1"/>
</dbReference>
<dbReference type="InterPro" id="IPR008969">
    <property type="entry name" value="CarboxyPept-like_regulatory"/>
</dbReference>
<keyword evidence="2 4" id="KW-0472">Membrane</keyword>
<proteinExistence type="predicted"/>
<gene>
    <name evidence="6" type="ORF">ACHKAR_00260</name>
</gene>
<organism evidence="6 7">
    <name type="scientific">Marinoscillum luteum</name>
    <dbReference type="NCBI Taxonomy" id="861051"/>
    <lineage>
        <taxon>Bacteria</taxon>
        <taxon>Pseudomonadati</taxon>
        <taxon>Bacteroidota</taxon>
        <taxon>Cytophagia</taxon>
        <taxon>Cytophagales</taxon>
        <taxon>Reichenbachiellaceae</taxon>
        <taxon>Marinoscillum</taxon>
    </lineage>
</organism>
<dbReference type="Pfam" id="PF00691">
    <property type="entry name" value="OmpA"/>
    <property type="match status" value="1"/>
</dbReference>
<evidence type="ECO:0000313" key="7">
    <source>
        <dbReference type="Proteomes" id="UP001610063"/>
    </source>
</evidence>
<name>A0ABW7N2D8_9BACT</name>
<dbReference type="RefSeq" id="WP_395415693.1">
    <property type="nucleotide sequence ID" value="NZ_JBIPKE010000005.1"/>
</dbReference>
<evidence type="ECO:0000313" key="6">
    <source>
        <dbReference type="EMBL" id="MFH6981843.1"/>
    </source>
</evidence>
<dbReference type="Gene3D" id="1.25.40.10">
    <property type="entry name" value="Tetratricopeptide repeat domain"/>
    <property type="match status" value="1"/>
</dbReference>
<dbReference type="PANTHER" id="PTHR30329:SF21">
    <property type="entry name" value="LIPOPROTEIN YIAD-RELATED"/>
    <property type="match status" value="1"/>
</dbReference>
<dbReference type="InterPro" id="IPR036737">
    <property type="entry name" value="OmpA-like_sf"/>
</dbReference>
<keyword evidence="7" id="KW-1185">Reference proteome</keyword>
<dbReference type="Proteomes" id="UP001610063">
    <property type="component" value="Unassembled WGS sequence"/>
</dbReference>
<evidence type="ECO:0000259" key="5">
    <source>
        <dbReference type="PROSITE" id="PS51123"/>
    </source>
</evidence>
<dbReference type="InterPro" id="IPR050330">
    <property type="entry name" value="Bact_OuterMem_StrucFunc"/>
</dbReference>
<comment type="subcellular location">
    <subcellularLocation>
        <location evidence="1">Cell outer membrane</location>
    </subcellularLocation>
</comment>
<evidence type="ECO:0000256" key="2">
    <source>
        <dbReference type="ARBA" id="ARBA00023136"/>
    </source>
</evidence>